<reference evidence="2" key="2">
    <citation type="submission" date="2023-05" db="EMBL/GenBank/DDBJ databases">
        <authorList>
            <person name="Schelkunov M.I."/>
        </authorList>
    </citation>
    <scope>NUCLEOTIDE SEQUENCE</scope>
    <source>
        <strain evidence="2">Hsosn_3</strain>
        <tissue evidence="2">Leaf</tissue>
    </source>
</reference>
<name>A0AAD8IYT6_9APIA</name>
<protein>
    <recommendedName>
        <fullName evidence="1">Replication protein A 70 kDa DNA-binding subunit B/D first OB fold domain-containing protein</fullName>
    </recommendedName>
</protein>
<evidence type="ECO:0000259" key="1">
    <source>
        <dbReference type="Pfam" id="PF02721"/>
    </source>
</evidence>
<sequence>MYKKLQHLHEGMVGVTVRARVSRLWLSIPNKDGPHTCNLMLLDEQDYAIHAIINPEIWMNFSNLIFEGNEYDISHFTTRYSSGILRPVRFDMCISFTHHTIDEHVFHNDQMIPFHHFDIEYIGNLRNILGTYYDPSSPRDSIDVMGFMEDLQPPRILQTMYGPKIVVEFSINDNTKTAKVIVCPITVPYVTTLFQEGLQYLVVVILSSVKICCDESMQLDNFVLL</sequence>
<organism evidence="2 3">
    <name type="scientific">Heracleum sosnowskyi</name>
    <dbReference type="NCBI Taxonomy" id="360622"/>
    <lineage>
        <taxon>Eukaryota</taxon>
        <taxon>Viridiplantae</taxon>
        <taxon>Streptophyta</taxon>
        <taxon>Embryophyta</taxon>
        <taxon>Tracheophyta</taxon>
        <taxon>Spermatophyta</taxon>
        <taxon>Magnoliopsida</taxon>
        <taxon>eudicotyledons</taxon>
        <taxon>Gunneridae</taxon>
        <taxon>Pentapetalae</taxon>
        <taxon>asterids</taxon>
        <taxon>campanulids</taxon>
        <taxon>Apiales</taxon>
        <taxon>Apiaceae</taxon>
        <taxon>Apioideae</taxon>
        <taxon>apioid superclade</taxon>
        <taxon>Tordylieae</taxon>
        <taxon>Tordyliinae</taxon>
        <taxon>Heracleum</taxon>
    </lineage>
</organism>
<reference evidence="2" key="1">
    <citation type="submission" date="2023-02" db="EMBL/GenBank/DDBJ databases">
        <title>Genome of toxic invasive species Heracleum sosnowskyi carries increased number of genes despite the absence of recent whole-genome duplications.</title>
        <authorList>
            <person name="Schelkunov M."/>
            <person name="Shtratnikova V."/>
            <person name="Makarenko M."/>
            <person name="Klepikova A."/>
            <person name="Omelchenko D."/>
            <person name="Novikova G."/>
            <person name="Obukhova E."/>
            <person name="Bogdanov V."/>
            <person name="Penin A."/>
            <person name="Logacheva M."/>
        </authorList>
    </citation>
    <scope>NUCLEOTIDE SEQUENCE</scope>
    <source>
        <strain evidence="2">Hsosn_3</strain>
        <tissue evidence="2">Leaf</tissue>
    </source>
</reference>
<dbReference type="SUPFAM" id="SSF50249">
    <property type="entry name" value="Nucleic acid-binding proteins"/>
    <property type="match status" value="1"/>
</dbReference>
<dbReference type="InterPro" id="IPR003871">
    <property type="entry name" value="RFA1B/D_OB_1st"/>
</dbReference>
<dbReference type="CDD" id="cd04480">
    <property type="entry name" value="RPA1_DBD_A_like"/>
    <property type="match status" value="1"/>
</dbReference>
<comment type="caution">
    <text evidence="2">The sequence shown here is derived from an EMBL/GenBank/DDBJ whole genome shotgun (WGS) entry which is preliminary data.</text>
</comment>
<feature type="domain" description="Replication protein A 70 kDa DNA-binding subunit B/D first OB fold" evidence="1">
    <location>
        <begin position="2"/>
        <end position="101"/>
    </location>
</feature>
<dbReference type="AlphaFoldDB" id="A0AAD8IYT6"/>
<dbReference type="Proteomes" id="UP001237642">
    <property type="component" value="Unassembled WGS sequence"/>
</dbReference>
<dbReference type="PANTHER" id="PTHR47165">
    <property type="entry name" value="OS03G0429900 PROTEIN"/>
    <property type="match status" value="1"/>
</dbReference>
<dbReference type="Gene3D" id="2.40.50.140">
    <property type="entry name" value="Nucleic acid-binding proteins"/>
    <property type="match status" value="1"/>
</dbReference>
<keyword evidence="3" id="KW-1185">Reference proteome</keyword>
<dbReference type="InterPro" id="IPR012340">
    <property type="entry name" value="NA-bd_OB-fold"/>
</dbReference>
<evidence type="ECO:0000313" key="3">
    <source>
        <dbReference type="Proteomes" id="UP001237642"/>
    </source>
</evidence>
<dbReference type="EMBL" id="JAUIZM010000003">
    <property type="protein sequence ID" value="KAK1392862.1"/>
    <property type="molecule type" value="Genomic_DNA"/>
</dbReference>
<gene>
    <name evidence="2" type="ORF">POM88_011918</name>
</gene>
<evidence type="ECO:0000313" key="2">
    <source>
        <dbReference type="EMBL" id="KAK1392862.1"/>
    </source>
</evidence>
<dbReference type="PANTHER" id="PTHR47165:SF3">
    <property type="entry name" value="RETROTRANSPOSON-LIKE PROTEIN"/>
    <property type="match status" value="1"/>
</dbReference>
<proteinExistence type="predicted"/>
<dbReference type="Pfam" id="PF02721">
    <property type="entry name" value="DUF223"/>
    <property type="match status" value="1"/>
</dbReference>
<accession>A0AAD8IYT6</accession>